<gene>
    <name evidence="2" type="ORF">METZ01_LOCUS250550</name>
</gene>
<feature type="domain" description="DUF1330" evidence="1">
    <location>
        <begin position="2"/>
        <end position="95"/>
    </location>
</feature>
<dbReference type="SUPFAM" id="SSF54909">
    <property type="entry name" value="Dimeric alpha+beta barrel"/>
    <property type="match status" value="1"/>
</dbReference>
<name>A0A382IDK4_9ZZZZ</name>
<dbReference type="AlphaFoldDB" id="A0A382IDK4"/>
<dbReference type="PANTHER" id="PTHR41521">
    <property type="match status" value="1"/>
</dbReference>
<dbReference type="PANTHER" id="PTHR41521:SF4">
    <property type="entry name" value="BLR0684 PROTEIN"/>
    <property type="match status" value="1"/>
</dbReference>
<evidence type="ECO:0000313" key="2">
    <source>
        <dbReference type="EMBL" id="SVB97696.1"/>
    </source>
</evidence>
<evidence type="ECO:0000259" key="1">
    <source>
        <dbReference type="Pfam" id="PF07045"/>
    </source>
</evidence>
<accession>A0A382IDK4</accession>
<dbReference type="Pfam" id="PF07045">
    <property type="entry name" value="DUF1330"/>
    <property type="match status" value="1"/>
</dbReference>
<protein>
    <recommendedName>
        <fullName evidence="1">DUF1330 domain-containing protein</fullName>
    </recommendedName>
</protein>
<dbReference type="EMBL" id="UINC01066710">
    <property type="protein sequence ID" value="SVB97696.1"/>
    <property type="molecule type" value="Genomic_DNA"/>
</dbReference>
<sequence>VSAYFIVRCNYHNMDDYNNYAKTAAKTVFAFNGKFLVTGKEQQIQKETGTHPKSVIVEFETMEKAVSCYESETYQQALSFIERSSDRDFVIVEGLNSD</sequence>
<feature type="non-terminal residue" evidence="2">
    <location>
        <position position="1"/>
    </location>
</feature>
<dbReference type="InterPro" id="IPR011008">
    <property type="entry name" value="Dimeric_a/b-barrel"/>
</dbReference>
<proteinExistence type="predicted"/>
<reference evidence="2" key="1">
    <citation type="submission" date="2018-05" db="EMBL/GenBank/DDBJ databases">
        <authorList>
            <person name="Lanie J.A."/>
            <person name="Ng W.-L."/>
            <person name="Kazmierczak K.M."/>
            <person name="Andrzejewski T.M."/>
            <person name="Davidsen T.M."/>
            <person name="Wayne K.J."/>
            <person name="Tettelin H."/>
            <person name="Glass J.I."/>
            <person name="Rusch D."/>
            <person name="Podicherti R."/>
            <person name="Tsui H.-C.T."/>
            <person name="Winkler M.E."/>
        </authorList>
    </citation>
    <scope>NUCLEOTIDE SEQUENCE</scope>
</reference>
<dbReference type="InterPro" id="IPR010753">
    <property type="entry name" value="DUF1330"/>
</dbReference>
<dbReference type="Gene3D" id="3.30.70.100">
    <property type="match status" value="1"/>
</dbReference>
<organism evidence="2">
    <name type="scientific">marine metagenome</name>
    <dbReference type="NCBI Taxonomy" id="408172"/>
    <lineage>
        <taxon>unclassified sequences</taxon>
        <taxon>metagenomes</taxon>
        <taxon>ecological metagenomes</taxon>
    </lineage>
</organism>